<dbReference type="InterPro" id="IPR013111">
    <property type="entry name" value="EGF_extracell"/>
</dbReference>
<feature type="transmembrane region" description="Helical" evidence="11">
    <location>
        <begin position="944"/>
        <end position="967"/>
    </location>
</feature>
<dbReference type="Gene3D" id="2.10.25.10">
    <property type="entry name" value="Laminin"/>
    <property type="match status" value="1"/>
</dbReference>
<evidence type="ECO:0000256" key="10">
    <source>
        <dbReference type="SAM" id="MobiDB-lite"/>
    </source>
</evidence>
<evidence type="ECO:0000256" key="9">
    <source>
        <dbReference type="PROSITE-ProRule" id="PRU00076"/>
    </source>
</evidence>
<keyword evidence="6 11" id="KW-1133">Transmembrane helix</keyword>
<dbReference type="PROSITE" id="PS00211">
    <property type="entry name" value="ABC_TRANSPORTER_1"/>
    <property type="match status" value="1"/>
</dbReference>
<evidence type="ECO:0000259" key="14">
    <source>
        <dbReference type="PROSITE" id="PS50893"/>
    </source>
</evidence>
<dbReference type="GO" id="GO:0005524">
    <property type="term" value="F:ATP binding"/>
    <property type="evidence" value="ECO:0007669"/>
    <property type="project" value="UniProtKB-KW"/>
</dbReference>
<feature type="region of interest" description="Disordered" evidence="10">
    <location>
        <begin position="554"/>
        <end position="597"/>
    </location>
</feature>
<dbReference type="Proteomes" id="UP000002035">
    <property type="component" value="Unassembled WGS sequence"/>
</dbReference>
<keyword evidence="9" id="KW-0245">EGF-like domain</keyword>
<dbReference type="CDD" id="cd00055">
    <property type="entry name" value="EGF_Lam"/>
    <property type="match status" value="1"/>
</dbReference>
<evidence type="ECO:0000256" key="1">
    <source>
        <dbReference type="ARBA" id="ARBA00004141"/>
    </source>
</evidence>
<feature type="transmembrane region" description="Helical" evidence="11">
    <location>
        <begin position="831"/>
        <end position="851"/>
    </location>
</feature>
<dbReference type="InterPro" id="IPR000742">
    <property type="entry name" value="EGF"/>
</dbReference>
<feature type="transmembrane region" description="Helical" evidence="11">
    <location>
        <begin position="858"/>
        <end position="878"/>
    </location>
</feature>
<dbReference type="OrthoDB" id="66620at2759"/>
<evidence type="ECO:0000256" key="5">
    <source>
        <dbReference type="ARBA" id="ARBA00022840"/>
    </source>
</evidence>
<comment type="caution">
    <text evidence="9">Lacks conserved residue(s) required for the propagation of feature annotation.</text>
</comment>
<evidence type="ECO:0000256" key="8">
    <source>
        <dbReference type="ARBA" id="ARBA00023157"/>
    </source>
</evidence>
<keyword evidence="7 11" id="KW-0472">Membrane</keyword>
<keyword evidence="3 11" id="KW-0812">Transmembrane</keyword>
<dbReference type="PROSITE" id="PS50893">
    <property type="entry name" value="ABC_TRANSPORTER_2"/>
    <property type="match status" value="1"/>
</dbReference>
<keyword evidence="8 9" id="KW-1015">Disulfide bond</keyword>
<evidence type="ECO:0000259" key="13">
    <source>
        <dbReference type="PROSITE" id="PS50026"/>
    </source>
</evidence>
<reference evidence="16" key="1">
    <citation type="journal article" date="2012" name="MBio">
        <title>Comparative genome analysis of Trichophyton rubrum and related dermatophytes reveals candidate genes involved in infection.</title>
        <authorList>
            <person name="Martinez D.A."/>
            <person name="Oliver B.G."/>
            <person name="Graeser Y."/>
            <person name="Goldberg J.M."/>
            <person name="Li W."/>
            <person name="Martinez-Rossi N.M."/>
            <person name="Monod M."/>
            <person name="Shelest E."/>
            <person name="Barton R.C."/>
            <person name="Birch E."/>
            <person name="Brakhage A.A."/>
            <person name="Chen Z."/>
            <person name="Gurr S.J."/>
            <person name="Heiman D."/>
            <person name="Heitman J."/>
            <person name="Kosti I."/>
            <person name="Rossi A."/>
            <person name="Saif S."/>
            <person name="Samalova M."/>
            <person name="Saunders C.W."/>
            <person name="Shea T."/>
            <person name="Summerbell R.C."/>
            <person name="Xu J."/>
            <person name="Young S."/>
            <person name="Zeng Q."/>
            <person name="Birren B.W."/>
            <person name="Cuomo C.A."/>
            <person name="White T.C."/>
        </authorList>
    </citation>
    <scope>NUCLEOTIDE SEQUENCE [LARGE SCALE GENOMIC DNA]</scope>
    <source>
        <strain evidence="16">ATCC MYA-4605 / CBS 113480</strain>
    </source>
</reference>
<feature type="domain" description="ABC transporter" evidence="14">
    <location>
        <begin position="380"/>
        <end position="634"/>
    </location>
</feature>
<evidence type="ECO:0000256" key="7">
    <source>
        <dbReference type="ARBA" id="ARBA00023136"/>
    </source>
</evidence>
<evidence type="ECO:0000313" key="16">
    <source>
        <dbReference type="Proteomes" id="UP000002035"/>
    </source>
</evidence>
<dbReference type="InterPro" id="IPR017871">
    <property type="entry name" value="ABC_transporter-like_CS"/>
</dbReference>
<dbReference type="InterPro" id="IPR003439">
    <property type="entry name" value="ABC_transporter-like_ATP-bd"/>
</dbReference>
<dbReference type="InterPro" id="IPR003593">
    <property type="entry name" value="AAA+_ATPase"/>
</dbReference>
<dbReference type="Pfam" id="PF01061">
    <property type="entry name" value="ABC2_membrane"/>
    <property type="match status" value="1"/>
</dbReference>
<dbReference type="InterPro" id="IPR050352">
    <property type="entry name" value="ABCG_transporters"/>
</dbReference>
<dbReference type="Pfam" id="PF00005">
    <property type="entry name" value="ABC_tran"/>
    <property type="match status" value="1"/>
</dbReference>
<feature type="chain" id="PRO_5002949509" evidence="12">
    <location>
        <begin position="22"/>
        <end position="970"/>
    </location>
</feature>
<dbReference type="SUPFAM" id="SSF52540">
    <property type="entry name" value="P-loop containing nucleoside triphosphate hydrolases"/>
    <property type="match status" value="1"/>
</dbReference>
<dbReference type="PROSITE" id="PS00022">
    <property type="entry name" value="EGF_1"/>
    <property type="match status" value="1"/>
</dbReference>
<evidence type="ECO:0000256" key="11">
    <source>
        <dbReference type="SAM" id="Phobius"/>
    </source>
</evidence>
<feature type="disulfide bond" evidence="9">
    <location>
        <begin position="112"/>
        <end position="121"/>
    </location>
</feature>
<dbReference type="VEuPathDB" id="FungiDB:MCYG_02170"/>
<organism evidence="15 16">
    <name type="scientific">Arthroderma otae (strain ATCC MYA-4605 / CBS 113480)</name>
    <name type="common">Microsporum canis</name>
    <dbReference type="NCBI Taxonomy" id="554155"/>
    <lineage>
        <taxon>Eukaryota</taxon>
        <taxon>Fungi</taxon>
        <taxon>Dikarya</taxon>
        <taxon>Ascomycota</taxon>
        <taxon>Pezizomycotina</taxon>
        <taxon>Eurotiomycetes</taxon>
        <taxon>Eurotiomycetidae</taxon>
        <taxon>Onygenales</taxon>
        <taxon>Arthrodermataceae</taxon>
        <taxon>Microsporum</taxon>
    </lineage>
</organism>
<dbReference type="InterPro" id="IPR027417">
    <property type="entry name" value="P-loop_NTPase"/>
</dbReference>
<feature type="transmembrane region" description="Helical" evidence="11">
    <location>
        <begin position="326"/>
        <end position="348"/>
    </location>
</feature>
<dbReference type="eggNOG" id="KOG0061">
    <property type="taxonomic scope" value="Eukaryota"/>
</dbReference>
<dbReference type="SMART" id="SM00382">
    <property type="entry name" value="AAA"/>
    <property type="match status" value="1"/>
</dbReference>
<dbReference type="InterPro" id="IPR002049">
    <property type="entry name" value="LE_dom"/>
</dbReference>
<dbReference type="GO" id="GO:0140359">
    <property type="term" value="F:ABC-type transporter activity"/>
    <property type="evidence" value="ECO:0007669"/>
    <property type="project" value="InterPro"/>
</dbReference>
<keyword evidence="4" id="KW-0547">Nucleotide-binding</keyword>
<dbReference type="PANTHER" id="PTHR48041:SF2">
    <property type="entry name" value="ATP-DEPENDENT PERMEASE-RELATED"/>
    <property type="match status" value="1"/>
</dbReference>
<evidence type="ECO:0000313" key="15">
    <source>
        <dbReference type="EMBL" id="EEQ29351.1"/>
    </source>
</evidence>
<dbReference type="PROSITE" id="PS50026">
    <property type="entry name" value="EGF_3"/>
    <property type="match status" value="1"/>
</dbReference>
<keyword evidence="2" id="KW-0813">Transport</keyword>
<dbReference type="PANTHER" id="PTHR48041">
    <property type="entry name" value="ABC TRANSPORTER G FAMILY MEMBER 28"/>
    <property type="match status" value="1"/>
</dbReference>
<dbReference type="GO" id="GO:0016887">
    <property type="term" value="F:ATP hydrolysis activity"/>
    <property type="evidence" value="ECO:0007669"/>
    <property type="project" value="InterPro"/>
</dbReference>
<keyword evidence="16" id="KW-1185">Reference proteome</keyword>
<feature type="transmembrane region" description="Helical" evidence="11">
    <location>
        <begin position="715"/>
        <end position="736"/>
    </location>
</feature>
<dbReference type="AlphaFoldDB" id="C5FJ21"/>
<evidence type="ECO:0000256" key="12">
    <source>
        <dbReference type="SAM" id="SignalP"/>
    </source>
</evidence>
<sequence length="970" mass="107313">MARLSLLGLFALLPALQSTWQASSYEINGTTDNFVSEATPFTLRSTRPPECPPCFNCQLDAFKCHQFGKCNKFNGKCDCPPGFGGDDCAEPLCGSLADGRDRTPRKGSSCQCKDGWSGINCNMCDTNDACNAMMPEKEGGVCYRHHNGGETIAENYQMCEVTNRKIRDMLKEKKPQVTFSCKEEDKTCNFQSSAWLVWVDQLESFYCSLDKCKWNMEITANQNTTTYECQNIKCGCVPDRMLCEKTGVSLEPLFGQLTGPAKFTSTSTQGDSSKDGSAFSEPVIDKVITDIFGDKSILLDCWSSECLYKTAVPGYKPPVKVINTPLIAGIIAGCSLFIVGVILLIWYLSRRKVYNQYSSLADDSDDEGSKLMADHKPAALQFENIAYYINGQQILGGIRGVAKPGQVTAIMGASGAGKTTFLDILARKNKRGIVHGDIYVNGEKFNDSEYRKVVGFVDQDDTMLPTLTVHETILNSALLRLPRDMSEAAKQQRVYEVEKQLGIHHIKDQLIGSEEGKGRGISGGEKKRVSIACELVTSPSILFLDEPTSGLESLLRPKDKRRSSLKQRQDRQLYTRKRGSGLESPPDPQTDNEDSHVMSLAERAQQWLPLSKQQGQVPPQILEDPDHLPPIASGYATDLDVLVSYYVNSNVANSIREEISASVQEALSANGQVNSSQQTNDITANQMTGYARVGLIRQFIILSSRTWKNLYRNPMLMLTHYATAILLAVLSGYLFYGLTDDIKGFQNRLGLFFFLLALFGFSTLTSLTVFSSERLLFVRERANGYYAPITYFTAKVMFDIIPLRLIPPIIMGMIVYPMVGLIPDWPEFSKFILILVLFNLAAAGICLFIGIVFRDPGVANLIGSLVMLFSLLFAGLLLNHNAIPASALWLQTLSIFHYAFEGLIVNEVTYLTLIDHKYGLDIEVPGASILSAFGFNNLALWSDVAGLGVISGVSIVMAYVAMHFLLVERR</sequence>
<evidence type="ECO:0000256" key="6">
    <source>
        <dbReference type="ARBA" id="ARBA00022989"/>
    </source>
</evidence>
<dbReference type="RefSeq" id="XP_002849236.1">
    <property type="nucleotide sequence ID" value="XM_002849190.1"/>
</dbReference>
<keyword evidence="5" id="KW-0067">ATP-binding</keyword>
<evidence type="ECO:0000256" key="2">
    <source>
        <dbReference type="ARBA" id="ARBA00022448"/>
    </source>
</evidence>
<keyword evidence="12" id="KW-0732">Signal</keyword>
<dbReference type="InterPro" id="IPR013525">
    <property type="entry name" value="ABC2_TM"/>
</dbReference>
<feature type="transmembrane region" description="Helical" evidence="11">
    <location>
        <begin position="748"/>
        <end position="770"/>
    </location>
</feature>
<gene>
    <name evidence="15" type="ORF">MCYG_02170</name>
</gene>
<feature type="domain" description="EGF-like" evidence="13">
    <location>
        <begin position="84"/>
        <end position="122"/>
    </location>
</feature>
<dbReference type="STRING" id="554155.C5FJ21"/>
<evidence type="ECO:0000256" key="4">
    <source>
        <dbReference type="ARBA" id="ARBA00022741"/>
    </source>
</evidence>
<dbReference type="GO" id="GO:0016020">
    <property type="term" value="C:membrane"/>
    <property type="evidence" value="ECO:0007669"/>
    <property type="project" value="UniProtKB-SubCell"/>
</dbReference>
<dbReference type="EMBL" id="DS995702">
    <property type="protein sequence ID" value="EEQ29351.1"/>
    <property type="molecule type" value="Genomic_DNA"/>
</dbReference>
<dbReference type="GeneID" id="9223173"/>
<feature type="signal peptide" evidence="12">
    <location>
        <begin position="1"/>
        <end position="21"/>
    </location>
</feature>
<protein>
    <submittedName>
        <fullName evidence="15">ATP-dependent permease</fullName>
    </submittedName>
</protein>
<evidence type="ECO:0000256" key="3">
    <source>
        <dbReference type="ARBA" id="ARBA00022692"/>
    </source>
</evidence>
<comment type="subcellular location">
    <subcellularLocation>
        <location evidence="1">Membrane</location>
        <topology evidence="1">Multi-pass membrane protein</topology>
    </subcellularLocation>
</comment>
<dbReference type="OMA" id="FNCQLDA"/>
<feature type="disulfide bond" evidence="9">
    <location>
        <begin position="93"/>
        <end position="110"/>
    </location>
</feature>
<proteinExistence type="predicted"/>
<dbReference type="HOGENOM" id="CLU_000604_57_1_1"/>
<name>C5FJ21_ARTOC</name>
<feature type="transmembrane region" description="Helical" evidence="11">
    <location>
        <begin position="801"/>
        <end position="819"/>
    </location>
</feature>
<dbReference type="Pfam" id="PF07974">
    <property type="entry name" value="EGF_2"/>
    <property type="match status" value="1"/>
</dbReference>
<accession>C5FJ21</accession>
<dbReference type="Gene3D" id="3.40.50.300">
    <property type="entry name" value="P-loop containing nucleotide triphosphate hydrolases"/>
    <property type="match status" value="1"/>
</dbReference>